<comment type="caution">
    <text evidence="1">The sequence shown here is derived from an EMBL/GenBank/DDBJ whole genome shotgun (WGS) entry which is preliminary data.</text>
</comment>
<keyword evidence="2" id="KW-1185">Reference proteome</keyword>
<dbReference type="Gene3D" id="3.10.180.10">
    <property type="entry name" value="2,3-Dihydroxybiphenyl 1,2-Dioxygenase, domain 1"/>
    <property type="match status" value="1"/>
</dbReference>
<dbReference type="SUPFAM" id="SSF54593">
    <property type="entry name" value="Glyoxalase/Bleomycin resistance protein/Dihydroxybiphenyl dioxygenase"/>
    <property type="match status" value="1"/>
</dbReference>
<name>A0ABS4J157_9BACL</name>
<protein>
    <recommendedName>
        <fullName evidence="3">VOC domain-containing protein</fullName>
    </recommendedName>
</protein>
<dbReference type="RefSeq" id="WP_209974571.1">
    <property type="nucleotide sequence ID" value="NZ_JAGGLB010000016.1"/>
</dbReference>
<sequence length="127" mass="15231">MSNPKLTTLDSIYIPVKERTKSMNWFLQHFDLIVEGDHLKIGSTELFFLETMDETTTNFTTSAWQQEEKHYEMPAFCFRTENLRQLHEKLINGNVRVTEVISHSWFEEFDFYDLDNNKFKVWRPSEA</sequence>
<evidence type="ECO:0008006" key="3">
    <source>
        <dbReference type="Google" id="ProtNLM"/>
    </source>
</evidence>
<reference evidence="1 2" key="1">
    <citation type="submission" date="2021-03" db="EMBL/GenBank/DDBJ databases">
        <title>Genomic Encyclopedia of Type Strains, Phase IV (KMG-IV): sequencing the most valuable type-strain genomes for metagenomic binning, comparative biology and taxonomic classification.</title>
        <authorList>
            <person name="Goeker M."/>
        </authorList>
    </citation>
    <scope>NUCLEOTIDE SEQUENCE [LARGE SCALE GENOMIC DNA]</scope>
    <source>
        <strain evidence="1 2">DSM 26048</strain>
    </source>
</reference>
<evidence type="ECO:0000313" key="1">
    <source>
        <dbReference type="EMBL" id="MBP1993055.1"/>
    </source>
</evidence>
<organism evidence="1 2">
    <name type="scientific">Paenibacillus eucommiae</name>
    <dbReference type="NCBI Taxonomy" id="1355755"/>
    <lineage>
        <taxon>Bacteria</taxon>
        <taxon>Bacillati</taxon>
        <taxon>Bacillota</taxon>
        <taxon>Bacilli</taxon>
        <taxon>Bacillales</taxon>
        <taxon>Paenibacillaceae</taxon>
        <taxon>Paenibacillus</taxon>
    </lineage>
</organism>
<gene>
    <name evidence="1" type="ORF">J2Z66_004672</name>
</gene>
<dbReference type="Proteomes" id="UP001519287">
    <property type="component" value="Unassembled WGS sequence"/>
</dbReference>
<proteinExistence type="predicted"/>
<evidence type="ECO:0000313" key="2">
    <source>
        <dbReference type="Proteomes" id="UP001519287"/>
    </source>
</evidence>
<accession>A0ABS4J157</accession>
<dbReference type="InterPro" id="IPR029068">
    <property type="entry name" value="Glyas_Bleomycin-R_OHBP_Dase"/>
</dbReference>
<dbReference type="EMBL" id="JAGGLB010000016">
    <property type="protein sequence ID" value="MBP1993055.1"/>
    <property type="molecule type" value="Genomic_DNA"/>
</dbReference>